<comment type="caution">
    <text evidence="1">The sequence shown here is derived from an EMBL/GenBank/DDBJ whole genome shotgun (WGS) entry which is preliminary data.</text>
</comment>
<keyword evidence="2" id="KW-1185">Reference proteome</keyword>
<dbReference type="EMBL" id="JAHZST010000008">
    <property type="protein sequence ID" value="MBW8184576.1"/>
    <property type="molecule type" value="Genomic_DNA"/>
</dbReference>
<evidence type="ECO:0000313" key="1">
    <source>
        <dbReference type="EMBL" id="MBW8184576.1"/>
    </source>
</evidence>
<dbReference type="Pfam" id="PF09630">
    <property type="entry name" value="DUF2024"/>
    <property type="match status" value="1"/>
</dbReference>
<sequence length="84" mass="9594">MQVHVFDTHVTTLAKQYVHFDVLVDDKNREKVKEYAKVYLDSLGINVESISQSRCDFCHSEMANPEVIASIEQHGFCIIPLKIA</sequence>
<accession>A0ABS7E610</accession>
<gene>
    <name evidence="1" type="ORF">K0625_12925</name>
</gene>
<evidence type="ECO:0000313" key="2">
    <source>
        <dbReference type="Proteomes" id="UP001195963"/>
    </source>
</evidence>
<organism evidence="1 2">
    <name type="scientific">Shewanella nanhaiensis</name>
    <dbReference type="NCBI Taxonomy" id="2864872"/>
    <lineage>
        <taxon>Bacteria</taxon>
        <taxon>Pseudomonadati</taxon>
        <taxon>Pseudomonadota</taxon>
        <taxon>Gammaproteobacteria</taxon>
        <taxon>Alteromonadales</taxon>
        <taxon>Shewanellaceae</taxon>
        <taxon>Shewanella</taxon>
    </lineage>
</organism>
<protein>
    <submittedName>
        <fullName evidence="1">DUF2024 family protein</fullName>
    </submittedName>
</protein>
<dbReference type="RefSeq" id="WP_220110076.1">
    <property type="nucleotide sequence ID" value="NZ_JAHZST010000008.1"/>
</dbReference>
<dbReference type="SUPFAM" id="SSF160766">
    <property type="entry name" value="NE1680-like"/>
    <property type="match status" value="1"/>
</dbReference>
<dbReference type="Proteomes" id="UP001195963">
    <property type="component" value="Unassembled WGS sequence"/>
</dbReference>
<proteinExistence type="predicted"/>
<dbReference type="InterPro" id="IPR018592">
    <property type="entry name" value="DUF2024"/>
</dbReference>
<reference evidence="1 2" key="1">
    <citation type="submission" date="2021-07" db="EMBL/GenBank/DDBJ databases">
        <title>Shewanella sp. nov, isolated from SCS.</title>
        <authorList>
            <person name="Cao W.R."/>
        </authorList>
    </citation>
    <scope>NUCLEOTIDE SEQUENCE [LARGE SCALE GENOMIC DNA]</scope>
    <source>
        <strain evidence="1 2">NR704-98</strain>
    </source>
</reference>
<dbReference type="InterPro" id="IPR023122">
    <property type="entry name" value="NE1680-like_sf"/>
</dbReference>
<dbReference type="Gene3D" id="3.10.510.10">
    <property type="entry name" value="NE1680-like"/>
    <property type="match status" value="1"/>
</dbReference>
<name>A0ABS7E610_9GAMM</name>